<comment type="similarity">
    <text evidence="1">Belongs to the sigma-70 factor family. ECF subfamily.</text>
</comment>
<dbReference type="RefSeq" id="WP_015104112.1">
    <property type="nucleotide sequence ID" value="NC_019673.1"/>
</dbReference>
<dbReference type="InterPro" id="IPR036388">
    <property type="entry name" value="WH-like_DNA-bd_sf"/>
</dbReference>
<evidence type="ECO:0000259" key="6">
    <source>
        <dbReference type="Pfam" id="PF08281"/>
    </source>
</evidence>
<evidence type="ECO:0000313" key="8">
    <source>
        <dbReference type="Proteomes" id="UP000006281"/>
    </source>
</evidence>
<dbReference type="EMBL" id="HE804045">
    <property type="protein sequence ID" value="CCH34001.1"/>
    <property type="molecule type" value="Genomic_DNA"/>
</dbReference>
<dbReference type="BioCyc" id="SESP1179773:BN6_RS32610-MONOMER"/>
<accession>K0K6P6</accession>
<dbReference type="STRING" id="1179773.BN6_67640"/>
<keyword evidence="2" id="KW-0805">Transcription regulation</keyword>
<dbReference type="InterPro" id="IPR013324">
    <property type="entry name" value="RNA_pol_sigma_r3/r4-like"/>
</dbReference>
<feature type="domain" description="RNA polymerase sigma factor 70 region 4 type 2" evidence="6">
    <location>
        <begin position="186"/>
        <end position="235"/>
    </location>
</feature>
<keyword evidence="3" id="KW-0731">Sigma factor</keyword>
<evidence type="ECO:0000256" key="3">
    <source>
        <dbReference type="ARBA" id="ARBA00023082"/>
    </source>
</evidence>
<gene>
    <name evidence="7" type="ordered locus">BN6_67640</name>
</gene>
<dbReference type="AlphaFoldDB" id="K0K6P6"/>
<keyword evidence="5" id="KW-0812">Transmembrane</keyword>
<protein>
    <recommendedName>
        <fullName evidence="6">RNA polymerase sigma factor 70 region 4 type 2 domain-containing protein</fullName>
    </recommendedName>
</protein>
<keyword evidence="8" id="KW-1185">Reference proteome</keyword>
<keyword evidence="5" id="KW-0472">Membrane</keyword>
<dbReference type="SUPFAM" id="SSF88659">
    <property type="entry name" value="Sigma3 and sigma4 domains of RNA polymerase sigma factors"/>
    <property type="match status" value="1"/>
</dbReference>
<evidence type="ECO:0000256" key="4">
    <source>
        <dbReference type="ARBA" id="ARBA00023163"/>
    </source>
</evidence>
<evidence type="ECO:0000256" key="5">
    <source>
        <dbReference type="SAM" id="Phobius"/>
    </source>
</evidence>
<dbReference type="GO" id="GO:0003677">
    <property type="term" value="F:DNA binding"/>
    <property type="evidence" value="ECO:0007669"/>
    <property type="project" value="InterPro"/>
</dbReference>
<dbReference type="KEGG" id="sesp:BN6_67640"/>
<dbReference type="GO" id="GO:0016987">
    <property type="term" value="F:sigma factor activity"/>
    <property type="evidence" value="ECO:0007669"/>
    <property type="project" value="UniProtKB-KW"/>
</dbReference>
<reference evidence="7 8" key="1">
    <citation type="journal article" date="2012" name="BMC Genomics">
        <title>Complete genome sequence of Saccharothrix espanaensis DSM 44229T and comparison to the other completely sequenced Pseudonocardiaceae.</title>
        <authorList>
            <person name="Strobel T."/>
            <person name="Al-Dilaimi A."/>
            <person name="Blom J."/>
            <person name="Gessner A."/>
            <person name="Kalinowski J."/>
            <person name="Luzhetska M."/>
            <person name="Puhler A."/>
            <person name="Szczepanowski R."/>
            <person name="Bechthold A."/>
            <person name="Ruckert C."/>
        </authorList>
    </citation>
    <scope>NUCLEOTIDE SEQUENCE [LARGE SCALE GENOMIC DNA]</scope>
    <source>
        <strain evidence="8">ATCC 51144 / DSM 44229 / JCM 9112 / NBRC 15066 / NRRL 15764</strain>
    </source>
</reference>
<dbReference type="InterPro" id="IPR013249">
    <property type="entry name" value="RNA_pol_sigma70_r4_t2"/>
</dbReference>
<dbReference type="Gene3D" id="1.10.10.10">
    <property type="entry name" value="Winged helix-like DNA-binding domain superfamily/Winged helix DNA-binding domain"/>
    <property type="match status" value="1"/>
</dbReference>
<evidence type="ECO:0000313" key="7">
    <source>
        <dbReference type="EMBL" id="CCH34001.1"/>
    </source>
</evidence>
<dbReference type="Proteomes" id="UP000006281">
    <property type="component" value="Chromosome"/>
</dbReference>
<dbReference type="GO" id="GO:0006352">
    <property type="term" value="P:DNA-templated transcription initiation"/>
    <property type="evidence" value="ECO:0007669"/>
    <property type="project" value="InterPro"/>
</dbReference>
<dbReference type="eggNOG" id="COG1595">
    <property type="taxonomic scope" value="Bacteria"/>
</dbReference>
<dbReference type="HOGENOM" id="CLU_071029_0_0_11"/>
<keyword evidence="5" id="KW-1133">Transmembrane helix</keyword>
<organism evidence="7 8">
    <name type="scientific">Saccharothrix espanaensis (strain ATCC 51144 / DSM 44229 / JCM 9112 / NBRC 15066 / NRRL 15764)</name>
    <dbReference type="NCBI Taxonomy" id="1179773"/>
    <lineage>
        <taxon>Bacteria</taxon>
        <taxon>Bacillati</taxon>
        <taxon>Actinomycetota</taxon>
        <taxon>Actinomycetes</taxon>
        <taxon>Pseudonocardiales</taxon>
        <taxon>Pseudonocardiaceae</taxon>
        <taxon>Saccharothrix</taxon>
    </lineage>
</organism>
<name>K0K6P6_SACES</name>
<sequence length="246" mass="27362">MEGLPDEPPDSAPGGVGLPAGLVRYLGGSDTAGDSDAVIVEHIRERGFADDVWDALRTRLVVYGLGFVTPLIGSGAIFASCRRRGWRLYQQAVLPEDAEELGMDVVQDGLTLFAERGIAGRQWSPAGGLSLRRYFENACVLSFPNVYRKWQRARRDWQDVELLDAWTPVERYRGGRSPEDEVVERVAVDALFEQLGQDAGTVLFLHDQNFSHAEIAELLRLTPRAVEGRLRRARQTARASILEGDR</sequence>
<proteinExistence type="inferred from homology"/>
<dbReference type="PATRIC" id="fig|1179773.3.peg.6820"/>
<evidence type="ECO:0000256" key="2">
    <source>
        <dbReference type="ARBA" id="ARBA00023015"/>
    </source>
</evidence>
<dbReference type="OrthoDB" id="3215396at2"/>
<dbReference type="Pfam" id="PF08281">
    <property type="entry name" value="Sigma70_r4_2"/>
    <property type="match status" value="1"/>
</dbReference>
<evidence type="ECO:0000256" key="1">
    <source>
        <dbReference type="ARBA" id="ARBA00010641"/>
    </source>
</evidence>
<feature type="transmembrane region" description="Helical" evidence="5">
    <location>
        <begin position="60"/>
        <end position="81"/>
    </location>
</feature>
<keyword evidence="4" id="KW-0804">Transcription</keyword>